<dbReference type="InterPro" id="IPR046960">
    <property type="entry name" value="PPR_At4g14850-like_plant"/>
</dbReference>
<dbReference type="InterPro" id="IPR002885">
    <property type="entry name" value="PPR_rpt"/>
</dbReference>
<evidence type="ECO:0000256" key="2">
    <source>
        <dbReference type="PROSITE-ProRule" id="PRU00708"/>
    </source>
</evidence>
<sequence length="546" mass="61016">MTYKTASHLSILLRSCATHSLISQAKQINVQILLSNYLNNVTLQTDLLLAYSKSGFLQEARKVFDRMPERNMHSWNIMMSSYAQNYCYSDAICIFDNFLKLGFRPDHYTLPPLFKAVAGVGDCYLGFVLHGWVIRLGYEGYVVVGSSVLDFYLKGGELVEAKRLFSNMLWRDCGVWNLMISGFGRAGFYVEALSLVRNMVEEGVKLDALVVPSILSACGGEGDLMKGKEIHGRVVKSALFIFDVVISNSLIDMYARCGCLNDSEKVFRNMRSLNVVTWTTMISCYGIHGRAEESLDVLKKMKDFGLKPNPVTLTAVLASCSHSGLIDEGQKIFYSMQSDYGFEPSVEHYACMVDLLGRFGYLKEAFGLVQRMKLEATASVWGALLGGCVMHKNVNIGEIAAHCLFELEPGNLGNYIALCYIYQSHGISDGIAITRTKMRELGLAKSPGCSWITISGTVHKFYQGCHSHPLTKVTCEILDRMIKVLILPGEPFYNILPCARDAAEWTVKRMLLNQNPGDDHQHRATERNARKNRPPSETKTTIITVE</sequence>
<evidence type="ECO:0000313" key="4">
    <source>
        <dbReference type="EMBL" id="VFU32217.1"/>
    </source>
</evidence>
<dbReference type="InterPro" id="IPR011990">
    <property type="entry name" value="TPR-like_helical_dom_sf"/>
</dbReference>
<dbReference type="EMBL" id="CAADRP010000779">
    <property type="protein sequence ID" value="VFU32217.1"/>
    <property type="molecule type" value="Genomic_DNA"/>
</dbReference>
<dbReference type="Pfam" id="PF13041">
    <property type="entry name" value="PPR_2"/>
    <property type="match status" value="1"/>
</dbReference>
<dbReference type="Gene3D" id="1.25.40.10">
    <property type="entry name" value="Tetratricopeptide repeat domain"/>
    <property type="match status" value="3"/>
</dbReference>
<feature type="repeat" description="PPR" evidence="2">
    <location>
        <begin position="172"/>
        <end position="206"/>
    </location>
</feature>
<evidence type="ECO:0000256" key="1">
    <source>
        <dbReference type="ARBA" id="ARBA00022737"/>
    </source>
</evidence>
<dbReference type="Pfam" id="PF20431">
    <property type="entry name" value="E_motif"/>
    <property type="match status" value="1"/>
</dbReference>
<dbReference type="NCBIfam" id="TIGR00756">
    <property type="entry name" value="PPR"/>
    <property type="match status" value="4"/>
</dbReference>
<accession>A0A6N2KVE2</accession>
<evidence type="ECO:0000256" key="3">
    <source>
        <dbReference type="SAM" id="MobiDB-lite"/>
    </source>
</evidence>
<reference evidence="4" key="1">
    <citation type="submission" date="2019-03" db="EMBL/GenBank/DDBJ databases">
        <authorList>
            <person name="Mank J."/>
            <person name="Almeida P."/>
        </authorList>
    </citation>
    <scope>NUCLEOTIDE SEQUENCE</scope>
    <source>
        <strain evidence="4">78183</strain>
    </source>
</reference>
<dbReference type="PANTHER" id="PTHR47926:SF516">
    <property type="entry name" value="SMK1"/>
    <property type="match status" value="1"/>
</dbReference>
<feature type="repeat" description="PPR" evidence="2">
    <location>
        <begin position="309"/>
        <end position="344"/>
    </location>
</feature>
<dbReference type="PROSITE" id="PS51375">
    <property type="entry name" value="PPR"/>
    <property type="match status" value="5"/>
</dbReference>
<dbReference type="GO" id="GO:0003723">
    <property type="term" value="F:RNA binding"/>
    <property type="evidence" value="ECO:0007669"/>
    <property type="project" value="InterPro"/>
</dbReference>
<feature type="repeat" description="PPR" evidence="2">
    <location>
        <begin position="71"/>
        <end position="105"/>
    </location>
</feature>
<dbReference type="PANTHER" id="PTHR47926">
    <property type="entry name" value="PENTATRICOPEPTIDE REPEAT-CONTAINING PROTEIN"/>
    <property type="match status" value="1"/>
</dbReference>
<dbReference type="AlphaFoldDB" id="A0A6N2KVE2"/>
<feature type="compositionally biased region" description="Polar residues" evidence="3">
    <location>
        <begin position="535"/>
        <end position="546"/>
    </location>
</feature>
<evidence type="ECO:0008006" key="5">
    <source>
        <dbReference type="Google" id="ProtNLM"/>
    </source>
</evidence>
<feature type="region of interest" description="Disordered" evidence="3">
    <location>
        <begin position="514"/>
        <end position="546"/>
    </location>
</feature>
<organism evidence="4">
    <name type="scientific">Salix viminalis</name>
    <name type="common">Common osier</name>
    <name type="synonym">Basket willow</name>
    <dbReference type="NCBI Taxonomy" id="40686"/>
    <lineage>
        <taxon>Eukaryota</taxon>
        <taxon>Viridiplantae</taxon>
        <taxon>Streptophyta</taxon>
        <taxon>Embryophyta</taxon>
        <taxon>Tracheophyta</taxon>
        <taxon>Spermatophyta</taxon>
        <taxon>Magnoliopsida</taxon>
        <taxon>eudicotyledons</taxon>
        <taxon>Gunneridae</taxon>
        <taxon>Pentapetalae</taxon>
        <taxon>rosids</taxon>
        <taxon>fabids</taxon>
        <taxon>Malpighiales</taxon>
        <taxon>Salicaceae</taxon>
        <taxon>Saliceae</taxon>
        <taxon>Salix</taxon>
    </lineage>
</organism>
<keyword evidence="1" id="KW-0677">Repeat</keyword>
<dbReference type="GO" id="GO:0009451">
    <property type="term" value="P:RNA modification"/>
    <property type="evidence" value="ECO:0007669"/>
    <property type="project" value="InterPro"/>
</dbReference>
<feature type="compositionally biased region" description="Basic and acidic residues" evidence="3">
    <location>
        <begin position="517"/>
        <end position="529"/>
    </location>
</feature>
<feature type="repeat" description="PPR" evidence="2">
    <location>
        <begin position="243"/>
        <end position="273"/>
    </location>
</feature>
<protein>
    <recommendedName>
        <fullName evidence="5">DYW domain-containing protein</fullName>
    </recommendedName>
</protein>
<gene>
    <name evidence="4" type="ORF">SVIM_LOCUS139994</name>
</gene>
<dbReference type="Pfam" id="PF01535">
    <property type="entry name" value="PPR"/>
    <property type="match status" value="5"/>
</dbReference>
<dbReference type="InterPro" id="IPR046848">
    <property type="entry name" value="E_motif"/>
</dbReference>
<feature type="repeat" description="PPR" evidence="2">
    <location>
        <begin position="274"/>
        <end position="308"/>
    </location>
</feature>
<name>A0A6N2KVE2_SALVM</name>
<dbReference type="FunFam" id="1.25.40.10:FF:000996">
    <property type="entry name" value="Small kernel1"/>
    <property type="match status" value="1"/>
</dbReference>
<proteinExistence type="predicted"/>